<dbReference type="InterPro" id="IPR036188">
    <property type="entry name" value="FAD/NAD-bd_sf"/>
</dbReference>
<dbReference type="GO" id="GO:0045340">
    <property type="term" value="F:mercury ion binding"/>
    <property type="evidence" value="ECO:0007669"/>
    <property type="project" value="InterPro"/>
</dbReference>
<organism evidence="21 22">
    <name type="scientific">Janibacter indicus</name>
    <dbReference type="NCBI Taxonomy" id="857417"/>
    <lineage>
        <taxon>Bacteria</taxon>
        <taxon>Bacillati</taxon>
        <taxon>Actinomycetota</taxon>
        <taxon>Actinomycetes</taxon>
        <taxon>Micrococcales</taxon>
        <taxon>Intrasporangiaceae</taxon>
        <taxon>Janibacter</taxon>
    </lineage>
</organism>
<dbReference type="PIRSF" id="PIRSF000350">
    <property type="entry name" value="Mercury_reductase_MerA"/>
    <property type="match status" value="1"/>
</dbReference>
<feature type="domain" description="Pyridine nucleotide-disulphide oxidoreductase dimerisation" evidence="19">
    <location>
        <begin position="358"/>
        <end position="465"/>
    </location>
</feature>
<keyword evidence="13 18" id="KW-0676">Redox-active center</keyword>
<dbReference type="AlphaFoldDB" id="A0A1L3MKL8"/>
<evidence type="ECO:0000256" key="3">
    <source>
        <dbReference type="ARBA" id="ARBA00012661"/>
    </source>
</evidence>
<keyword evidence="10" id="KW-0476">Mercury</keyword>
<reference evidence="21 22" key="1">
    <citation type="submission" date="2015-11" db="EMBL/GenBank/DDBJ databases">
        <authorList>
            <person name="Zhang Y."/>
            <person name="Guo Z."/>
        </authorList>
    </citation>
    <scope>NUCLEOTIDE SEQUENCE [LARGE SCALE GENOMIC DNA]</scope>
    <source>
        <strain evidence="21 22">YFY001</strain>
    </source>
</reference>
<feature type="binding site" evidence="16">
    <location>
        <begin position="190"/>
        <end position="197"/>
    </location>
    <ligand>
        <name>NAD(+)</name>
        <dbReference type="ChEBI" id="CHEBI:57540"/>
    </ligand>
</feature>
<dbReference type="Pfam" id="PF02852">
    <property type="entry name" value="Pyr_redox_dim"/>
    <property type="match status" value="1"/>
</dbReference>
<accession>A0A1L3MKL8</accession>
<keyword evidence="5" id="KW-0475">Mercuric resistance</keyword>
<keyword evidence="8 16" id="KW-0274">FAD</keyword>
<dbReference type="Gene3D" id="3.30.390.30">
    <property type="match status" value="1"/>
</dbReference>
<keyword evidence="16" id="KW-0520">NAD</keyword>
<dbReference type="KEGG" id="jte:ASJ30_01310"/>
<comment type="subunit">
    <text evidence="2">Homodimer.</text>
</comment>
<keyword evidence="11 18" id="KW-0560">Oxidoreductase</keyword>
<dbReference type="SUPFAM" id="SSF55424">
    <property type="entry name" value="FAD/NAD-linked reductases, dimerisation (C-terminal) domain"/>
    <property type="match status" value="1"/>
</dbReference>
<dbReference type="Gene3D" id="3.50.50.60">
    <property type="entry name" value="FAD/NAD(P)-binding domain"/>
    <property type="match status" value="2"/>
</dbReference>
<keyword evidence="6 18" id="KW-0285">Flavoprotein</keyword>
<evidence type="ECO:0000256" key="16">
    <source>
        <dbReference type="PIRSR" id="PIRSR000350-3"/>
    </source>
</evidence>
<feature type="binding site" evidence="16">
    <location>
        <position position="322"/>
    </location>
    <ligand>
        <name>FAD</name>
        <dbReference type="ChEBI" id="CHEBI:57692"/>
    </ligand>
</feature>
<evidence type="ECO:0000256" key="4">
    <source>
        <dbReference type="ARBA" id="ARBA00014791"/>
    </source>
</evidence>
<dbReference type="NCBIfam" id="TIGR02053">
    <property type="entry name" value="MerA"/>
    <property type="match status" value="1"/>
</dbReference>
<dbReference type="InterPro" id="IPR004099">
    <property type="entry name" value="Pyr_nucl-diS_OxRdtase_dimer"/>
</dbReference>
<proteinExistence type="inferred from homology"/>
<comment type="catalytic activity">
    <reaction evidence="15">
        <text>Hg + NADP(+) + H(+) = Hg(2+) + NADPH</text>
        <dbReference type="Rhea" id="RHEA:23856"/>
        <dbReference type="ChEBI" id="CHEBI:15378"/>
        <dbReference type="ChEBI" id="CHEBI:16170"/>
        <dbReference type="ChEBI" id="CHEBI:16793"/>
        <dbReference type="ChEBI" id="CHEBI:57783"/>
        <dbReference type="ChEBI" id="CHEBI:58349"/>
        <dbReference type="EC" id="1.16.1.1"/>
    </reaction>
</comment>
<comment type="cofactor">
    <cofactor evidence="16">
        <name>FAD</name>
        <dbReference type="ChEBI" id="CHEBI:57692"/>
    </cofactor>
    <text evidence="16">Binds 1 FAD per subunit.</text>
</comment>
<keyword evidence="22" id="KW-1185">Reference proteome</keyword>
<evidence type="ECO:0000256" key="18">
    <source>
        <dbReference type="RuleBase" id="RU003691"/>
    </source>
</evidence>
<evidence type="ECO:0000256" key="1">
    <source>
        <dbReference type="ARBA" id="ARBA00007532"/>
    </source>
</evidence>
<dbReference type="PANTHER" id="PTHR43014:SF2">
    <property type="entry name" value="MERCURIC REDUCTASE"/>
    <property type="match status" value="1"/>
</dbReference>
<dbReference type="GO" id="GO:0050660">
    <property type="term" value="F:flavin adenine dinucleotide binding"/>
    <property type="evidence" value="ECO:0007669"/>
    <property type="project" value="InterPro"/>
</dbReference>
<dbReference type="SUPFAM" id="SSF51905">
    <property type="entry name" value="FAD/NAD(P)-binding domain"/>
    <property type="match status" value="1"/>
</dbReference>
<evidence type="ECO:0000256" key="6">
    <source>
        <dbReference type="ARBA" id="ARBA00022630"/>
    </source>
</evidence>
<evidence type="ECO:0000256" key="9">
    <source>
        <dbReference type="ARBA" id="ARBA00022857"/>
    </source>
</evidence>
<keyword evidence="9" id="KW-0521">NADP</keyword>
<feature type="binding site" evidence="16">
    <location>
        <position position="55"/>
    </location>
    <ligand>
        <name>FAD</name>
        <dbReference type="ChEBI" id="CHEBI:57692"/>
    </ligand>
</feature>
<dbReference type="GO" id="GO:0003955">
    <property type="term" value="F:NAD(P)H dehydrogenase (quinone) activity"/>
    <property type="evidence" value="ECO:0007669"/>
    <property type="project" value="TreeGrafter"/>
</dbReference>
<evidence type="ECO:0000256" key="11">
    <source>
        <dbReference type="ARBA" id="ARBA00023002"/>
    </source>
</evidence>
<dbReference type="FunFam" id="3.30.390.30:FF:000001">
    <property type="entry name" value="Dihydrolipoyl dehydrogenase"/>
    <property type="match status" value="1"/>
</dbReference>
<evidence type="ECO:0000259" key="19">
    <source>
        <dbReference type="Pfam" id="PF02852"/>
    </source>
</evidence>
<dbReference type="EC" id="1.16.1.1" evidence="3"/>
<dbReference type="PRINTS" id="PR00368">
    <property type="entry name" value="FADPNR"/>
</dbReference>
<protein>
    <recommendedName>
        <fullName evidence="4">Mercuric reductase</fullName>
        <ecNumber evidence="3">1.16.1.1</ecNumber>
    </recommendedName>
    <alternativeName>
        <fullName evidence="14">Hg(II) reductase</fullName>
    </alternativeName>
</protein>
<name>A0A1L3MKL8_9MICO</name>
<dbReference type="Proteomes" id="UP000182938">
    <property type="component" value="Chromosome"/>
</dbReference>
<dbReference type="InterPro" id="IPR012999">
    <property type="entry name" value="Pyr_OxRdtase_I_AS"/>
</dbReference>
<dbReference type="GO" id="GO:0050787">
    <property type="term" value="P:detoxification of mercury ion"/>
    <property type="evidence" value="ECO:0007669"/>
    <property type="project" value="InterPro"/>
</dbReference>
<dbReference type="GO" id="GO:0016668">
    <property type="term" value="F:oxidoreductase activity, acting on a sulfur group of donors, NAD(P) as acceptor"/>
    <property type="evidence" value="ECO:0007669"/>
    <property type="project" value="InterPro"/>
</dbReference>
<comment type="similarity">
    <text evidence="1 18">Belongs to the class-I pyridine nucleotide-disulfide oxidoreductase family.</text>
</comment>
<keyword evidence="7" id="KW-0479">Metal-binding</keyword>
<evidence type="ECO:0000256" key="12">
    <source>
        <dbReference type="ARBA" id="ARBA00023157"/>
    </source>
</evidence>
<evidence type="ECO:0000259" key="20">
    <source>
        <dbReference type="Pfam" id="PF07992"/>
    </source>
</evidence>
<evidence type="ECO:0000256" key="8">
    <source>
        <dbReference type="ARBA" id="ARBA00022827"/>
    </source>
</evidence>
<dbReference type="GO" id="GO:0050661">
    <property type="term" value="F:NADP binding"/>
    <property type="evidence" value="ECO:0007669"/>
    <property type="project" value="InterPro"/>
</dbReference>
<dbReference type="PRINTS" id="PR00411">
    <property type="entry name" value="PNDRDTASEI"/>
</dbReference>
<dbReference type="InterPro" id="IPR023753">
    <property type="entry name" value="FAD/NAD-binding_dom"/>
</dbReference>
<keyword evidence="12" id="KW-1015">Disulfide bond</keyword>
<feature type="binding site" evidence="16">
    <location>
        <begin position="153"/>
        <end position="155"/>
    </location>
    <ligand>
        <name>FAD</name>
        <dbReference type="ChEBI" id="CHEBI:57692"/>
    </ligand>
</feature>
<evidence type="ECO:0000256" key="5">
    <source>
        <dbReference type="ARBA" id="ARBA00022466"/>
    </source>
</evidence>
<dbReference type="GO" id="GO:0016152">
    <property type="term" value="F:mercury (II) reductase (NADP+) activity"/>
    <property type="evidence" value="ECO:0007669"/>
    <property type="project" value="UniProtKB-EC"/>
</dbReference>
<sequence>MSGTATPEFDLAIIGSGGGAFAAAIRATSLGQRVVMVERGTIGGTCVNTGCVPSKALLAAADARHVALDAPGRFPGISASTGPVDMPDLIAGKDELVEGMRSEKYADLIEDYGWDLRQGDATFTGDAQDPVLEITNTDGAVETVRARHYLVATGSTPWAPPVDGLEEVDYLTSTTAMELQEVPESLIVLGGGYVALEQAQLFARLGSRVTVLVRSRLLSKEEPEVSKTLMGVFADEGIQVVRRAAVESVATDPATGGVMVAATTGAGRQEYTAARLLVTTGRRAVTEGLGLETVGVATGDLGEITVEDTLATSHPRIWAAGDVTGHPEFVYVASAHGVTAVENAFNDAGQRIDYTHLPRVTFTSPAVGAVGMTDKQATAAGIRCECRVLPLEYVPRALVNRDTRGFVKIVADADTGRIVGITAVAKEAGDLAAAGVYVLSAGMTVDQLATLWCPYLTMAEGLKIAAQSFRTDVSKLSCCAA</sequence>
<feature type="disulfide bond" description="Redox-active" evidence="17">
    <location>
        <begin position="46"/>
        <end position="51"/>
    </location>
</feature>
<dbReference type="InterPro" id="IPR001100">
    <property type="entry name" value="Pyr_nuc-diS_OxRdtase"/>
</dbReference>
<dbReference type="EMBL" id="CP013290">
    <property type="protein sequence ID" value="APH02935.1"/>
    <property type="molecule type" value="Genomic_DNA"/>
</dbReference>
<dbReference type="PROSITE" id="PS00076">
    <property type="entry name" value="PYRIDINE_REDOX_1"/>
    <property type="match status" value="1"/>
</dbReference>
<evidence type="ECO:0000256" key="2">
    <source>
        <dbReference type="ARBA" id="ARBA00011738"/>
    </source>
</evidence>
<feature type="domain" description="FAD/NAD(P)-binding" evidence="20">
    <location>
        <begin position="9"/>
        <end position="337"/>
    </location>
</feature>
<evidence type="ECO:0000256" key="13">
    <source>
        <dbReference type="ARBA" id="ARBA00023284"/>
    </source>
</evidence>
<evidence type="ECO:0000256" key="17">
    <source>
        <dbReference type="PIRSR" id="PIRSR000350-4"/>
    </source>
</evidence>
<dbReference type="InterPro" id="IPR021179">
    <property type="entry name" value="Mercury_reductase_MerA"/>
</dbReference>
<evidence type="ECO:0000256" key="14">
    <source>
        <dbReference type="ARBA" id="ARBA00031725"/>
    </source>
</evidence>
<evidence type="ECO:0000256" key="7">
    <source>
        <dbReference type="ARBA" id="ARBA00022723"/>
    </source>
</evidence>
<dbReference type="Pfam" id="PF07992">
    <property type="entry name" value="Pyr_redox_2"/>
    <property type="match status" value="1"/>
</dbReference>
<gene>
    <name evidence="21" type="ORF">ASJ30_01310</name>
</gene>
<dbReference type="InterPro" id="IPR016156">
    <property type="entry name" value="FAD/NAD-linked_Rdtase_dimer_sf"/>
</dbReference>
<feature type="binding site" evidence="16">
    <location>
        <position position="281"/>
    </location>
    <ligand>
        <name>NAD(+)</name>
        <dbReference type="ChEBI" id="CHEBI:57540"/>
    </ligand>
</feature>
<evidence type="ECO:0000256" key="10">
    <source>
        <dbReference type="ARBA" id="ARBA00022914"/>
    </source>
</evidence>
<evidence type="ECO:0000256" key="15">
    <source>
        <dbReference type="ARBA" id="ARBA00048984"/>
    </source>
</evidence>
<evidence type="ECO:0000313" key="22">
    <source>
        <dbReference type="Proteomes" id="UP000182938"/>
    </source>
</evidence>
<evidence type="ECO:0000313" key="21">
    <source>
        <dbReference type="EMBL" id="APH02935.1"/>
    </source>
</evidence>
<dbReference type="PANTHER" id="PTHR43014">
    <property type="entry name" value="MERCURIC REDUCTASE"/>
    <property type="match status" value="1"/>
</dbReference>
<keyword evidence="16" id="KW-0547">Nucleotide-binding</keyword>